<evidence type="ECO:0000256" key="3">
    <source>
        <dbReference type="ARBA" id="ARBA00022692"/>
    </source>
</evidence>
<keyword evidence="5" id="KW-0547">Nucleotide-binding</keyword>
<dbReference type="GO" id="GO:0005524">
    <property type="term" value="F:ATP binding"/>
    <property type="evidence" value="ECO:0007669"/>
    <property type="project" value="UniProtKB-KW"/>
</dbReference>
<evidence type="ECO:0000256" key="1">
    <source>
        <dbReference type="ARBA" id="ARBA00004128"/>
    </source>
</evidence>
<evidence type="ECO:0000256" key="7">
    <source>
        <dbReference type="ARBA" id="ARBA00022989"/>
    </source>
</evidence>
<evidence type="ECO:0000313" key="12">
    <source>
        <dbReference type="EMBL" id="KAF0740810.1"/>
    </source>
</evidence>
<dbReference type="PANTHER" id="PTHR24223:SF443">
    <property type="entry name" value="MULTIDRUG-RESISTANCE LIKE PROTEIN 1, ISOFORM I"/>
    <property type="match status" value="1"/>
</dbReference>
<comment type="subcellular location">
    <subcellularLocation>
        <location evidence="1">Vacuole membrane</location>
        <topology evidence="1">Multi-pass membrane protein</topology>
    </subcellularLocation>
</comment>
<dbReference type="CDD" id="cd03250">
    <property type="entry name" value="ABCC_MRP_domain1"/>
    <property type="match status" value="1"/>
</dbReference>
<dbReference type="SMART" id="SM00382">
    <property type="entry name" value="AAA"/>
    <property type="match status" value="1"/>
</dbReference>
<evidence type="ECO:0000256" key="5">
    <source>
        <dbReference type="ARBA" id="ARBA00022741"/>
    </source>
</evidence>
<dbReference type="PANTHER" id="PTHR24223">
    <property type="entry name" value="ATP-BINDING CASSETTE SUB-FAMILY C"/>
    <property type="match status" value="1"/>
</dbReference>
<accession>A0A6G0XKF8</accession>
<dbReference type="FunFam" id="3.40.50.300:FF:000997">
    <property type="entry name" value="Multidrug resistance-associated protein 1"/>
    <property type="match status" value="1"/>
</dbReference>
<evidence type="ECO:0000313" key="13">
    <source>
        <dbReference type="Proteomes" id="UP000481153"/>
    </source>
</evidence>
<organism evidence="12 13">
    <name type="scientific">Aphanomyces euteiches</name>
    <dbReference type="NCBI Taxonomy" id="100861"/>
    <lineage>
        <taxon>Eukaryota</taxon>
        <taxon>Sar</taxon>
        <taxon>Stramenopiles</taxon>
        <taxon>Oomycota</taxon>
        <taxon>Saprolegniomycetes</taxon>
        <taxon>Saprolegniales</taxon>
        <taxon>Verrucalvaceae</taxon>
        <taxon>Aphanomyces</taxon>
    </lineage>
</organism>
<keyword evidence="2" id="KW-0813">Transport</keyword>
<evidence type="ECO:0000256" key="4">
    <source>
        <dbReference type="ARBA" id="ARBA00022737"/>
    </source>
</evidence>
<name>A0A6G0XKF8_9STRA</name>
<dbReference type="PROSITE" id="PS50893">
    <property type="entry name" value="ABC_TRANSPORTER_2"/>
    <property type="match status" value="1"/>
</dbReference>
<keyword evidence="6" id="KW-0067">ATP-binding</keyword>
<dbReference type="EMBL" id="VJMJ01000043">
    <property type="protein sequence ID" value="KAF0740810.1"/>
    <property type="molecule type" value="Genomic_DNA"/>
</dbReference>
<keyword evidence="3 9" id="KW-0812">Transmembrane</keyword>
<keyword evidence="7 9" id="KW-1133">Transmembrane helix</keyword>
<feature type="transmembrane region" description="Helical" evidence="9">
    <location>
        <begin position="103"/>
        <end position="120"/>
    </location>
</feature>
<evidence type="ECO:0000256" key="6">
    <source>
        <dbReference type="ARBA" id="ARBA00022840"/>
    </source>
</evidence>
<dbReference type="GO" id="GO:0140359">
    <property type="term" value="F:ABC-type transporter activity"/>
    <property type="evidence" value="ECO:0007669"/>
    <property type="project" value="InterPro"/>
</dbReference>
<dbReference type="InterPro" id="IPR003593">
    <property type="entry name" value="AAA+_ATPase"/>
</dbReference>
<dbReference type="Proteomes" id="UP000481153">
    <property type="component" value="Unassembled WGS sequence"/>
</dbReference>
<dbReference type="GO" id="GO:0016887">
    <property type="term" value="F:ATP hydrolysis activity"/>
    <property type="evidence" value="ECO:0007669"/>
    <property type="project" value="InterPro"/>
</dbReference>
<comment type="caution">
    <text evidence="12">The sequence shown here is derived from an EMBL/GenBank/DDBJ whole genome shotgun (WGS) entry which is preliminary data.</text>
</comment>
<dbReference type="PROSITE" id="PS50929">
    <property type="entry name" value="ABC_TM1F"/>
    <property type="match status" value="1"/>
</dbReference>
<evidence type="ECO:0000259" key="11">
    <source>
        <dbReference type="PROSITE" id="PS50929"/>
    </source>
</evidence>
<gene>
    <name evidence="12" type="ORF">Ae201684_003850</name>
</gene>
<keyword evidence="4" id="KW-0677">Repeat</keyword>
<sequence length="549" mass="60202">MQVYGGMYFVIGAMNLTAWFVELMRPIVLQKVIESSGDDKNLFLWLLALLFAKVAKGILFSNACVLEQTLCIRFVGALKGLVIKKPLSRSTHRDRSADIDMELGLAAVAGIAMIALNLFVGTSVSNFQSTAFGRVSSARDARLGVVKETFESILQVKLHAWEQARLEKIMAMRRWEFTCVWHYLVIGAIGTFASSVAPLVVSVTSFAVYTQILQRTLTTSTVFTSIALFRLLDLPFRSFFGNLTVFVDGKVSADRVLCLLNEEDCLPKRGLTSISTTQSTDSMPANKAFRSSSAVRIDNGSFSHTLDAPPVLRDISLTIDHGELVVVHGKVGSGKSSLCLAILGELYQTQGTSDVQGSIAYCPQDPWIQQMTVRDNILFGSPLDARKYSRDVDACGLLADFEAMAHGDLTMVGSKGSTLSGGQKARLSLARACYSNADIVILDSPLAAIDAVVQREIMTKCIETLLKTKTVILVTHNPDVINAESVNRLVIVDANSIDVQNIQDKLRSPLHADFSDKDSQSLKEYDPRIIWAYDFDNLNNILCHPNSLV</sequence>
<dbReference type="SUPFAM" id="SSF52540">
    <property type="entry name" value="P-loop containing nucleoside triphosphate hydrolases"/>
    <property type="match status" value="1"/>
</dbReference>
<feature type="transmembrane region" description="Helical" evidence="9">
    <location>
        <begin position="42"/>
        <end position="59"/>
    </location>
</feature>
<dbReference type="GO" id="GO:0005774">
    <property type="term" value="C:vacuolar membrane"/>
    <property type="evidence" value="ECO:0007669"/>
    <property type="project" value="UniProtKB-SubCell"/>
</dbReference>
<feature type="transmembrane region" description="Helical" evidence="9">
    <location>
        <begin position="180"/>
        <end position="209"/>
    </location>
</feature>
<dbReference type="Gene3D" id="1.20.1560.10">
    <property type="entry name" value="ABC transporter type 1, transmembrane domain"/>
    <property type="match status" value="1"/>
</dbReference>
<dbReference type="InterPro" id="IPR036640">
    <property type="entry name" value="ABC1_TM_sf"/>
</dbReference>
<evidence type="ECO:0000256" key="9">
    <source>
        <dbReference type="SAM" id="Phobius"/>
    </source>
</evidence>
<reference evidence="12 13" key="1">
    <citation type="submission" date="2019-07" db="EMBL/GenBank/DDBJ databases">
        <title>Genomics analysis of Aphanomyces spp. identifies a new class of oomycete effector associated with host adaptation.</title>
        <authorList>
            <person name="Gaulin E."/>
        </authorList>
    </citation>
    <scope>NUCLEOTIDE SEQUENCE [LARGE SCALE GENOMIC DNA]</scope>
    <source>
        <strain evidence="12 13">ATCC 201684</strain>
    </source>
</reference>
<dbReference type="InterPro" id="IPR003439">
    <property type="entry name" value="ABC_transporter-like_ATP-bd"/>
</dbReference>
<dbReference type="InterPro" id="IPR050173">
    <property type="entry name" value="ABC_transporter_C-like"/>
</dbReference>
<feature type="domain" description="ABC transmembrane type-1" evidence="11">
    <location>
        <begin position="104"/>
        <end position="248"/>
    </location>
</feature>
<evidence type="ECO:0000256" key="8">
    <source>
        <dbReference type="ARBA" id="ARBA00023136"/>
    </source>
</evidence>
<feature type="transmembrane region" description="Helical" evidence="9">
    <location>
        <begin position="6"/>
        <end position="21"/>
    </location>
</feature>
<keyword evidence="13" id="KW-1185">Reference proteome</keyword>
<dbReference type="Gene3D" id="3.40.50.300">
    <property type="entry name" value="P-loop containing nucleotide triphosphate hydrolases"/>
    <property type="match status" value="1"/>
</dbReference>
<dbReference type="SUPFAM" id="SSF90123">
    <property type="entry name" value="ABC transporter transmembrane region"/>
    <property type="match status" value="1"/>
</dbReference>
<dbReference type="VEuPathDB" id="FungiDB:AeMF1_017682"/>
<dbReference type="InterPro" id="IPR027417">
    <property type="entry name" value="P-loop_NTPase"/>
</dbReference>
<dbReference type="InterPro" id="IPR011527">
    <property type="entry name" value="ABC1_TM_dom"/>
</dbReference>
<dbReference type="Pfam" id="PF00005">
    <property type="entry name" value="ABC_tran"/>
    <property type="match status" value="1"/>
</dbReference>
<evidence type="ECO:0008006" key="14">
    <source>
        <dbReference type="Google" id="ProtNLM"/>
    </source>
</evidence>
<feature type="domain" description="ABC transporter" evidence="10">
    <location>
        <begin position="295"/>
        <end position="519"/>
    </location>
</feature>
<proteinExistence type="predicted"/>
<keyword evidence="8 9" id="KW-0472">Membrane</keyword>
<dbReference type="AlphaFoldDB" id="A0A6G0XKF8"/>
<evidence type="ECO:0000259" key="10">
    <source>
        <dbReference type="PROSITE" id="PS50893"/>
    </source>
</evidence>
<protein>
    <recommendedName>
        <fullName evidence="14">ABC transmembrane type-1 domain-containing protein</fullName>
    </recommendedName>
</protein>
<evidence type="ECO:0000256" key="2">
    <source>
        <dbReference type="ARBA" id="ARBA00022448"/>
    </source>
</evidence>